<evidence type="ECO:0000313" key="6">
    <source>
        <dbReference type="EMBL" id="MCY0150843.1"/>
    </source>
</evidence>
<evidence type="ECO:0000256" key="3">
    <source>
        <dbReference type="ARBA" id="ARBA00023004"/>
    </source>
</evidence>
<gene>
    <name evidence="6" type="ORF">OEG84_24880</name>
</gene>
<keyword evidence="3 4" id="KW-0408">Iron</keyword>
<dbReference type="Gene3D" id="1.10.760.10">
    <property type="entry name" value="Cytochrome c-like domain"/>
    <property type="match status" value="1"/>
</dbReference>
<organism evidence="6 7">
    <name type="scientific">Hoeflea algicola</name>
    <dbReference type="NCBI Taxonomy" id="2983763"/>
    <lineage>
        <taxon>Bacteria</taxon>
        <taxon>Pseudomonadati</taxon>
        <taxon>Pseudomonadota</taxon>
        <taxon>Alphaproteobacteria</taxon>
        <taxon>Hyphomicrobiales</taxon>
        <taxon>Rhizobiaceae</taxon>
        <taxon>Hoeflea</taxon>
    </lineage>
</organism>
<reference evidence="6" key="1">
    <citation type="submission" date="2022-10" db="EMBL/GenBank/DDBJ databases">
        <title>Hoeflea sp. G2-23, isolated from marine algae.</title>
        <authorList>
            <person name="Kristyanto S."/>
            <person name="Kim J.M."/>
            <person name="Jeon C.O."/>
        </authorList>
    </citation>
    <scope>NUCLEOTIDE SEQUENCE</scope>
    <source>
        <strain evidence="6">G2-23</strain>
    </source>
</reference>
<dbReference type="InterPro" id="IPR009056">
    <property type="entry name" value="Cyt_c-like_dom"/>
</dbReference>
<evidence type="ECO:0000256" key="2">
    <source>
        <dbReference type="ARBA" id="ARBA00022723"/>
    </source>
</evidence>
<name>A0ABT3ZGT3_9HYPH</name>
<dbReference type="Pfam" id="PF00034">
    <property type="entry name" value="Cytochrom_C"/>
    <property type="match status" value="1"/>
</dbReference>
<evidence type="ECO:0000259" key="5">
    <source>
        <dbReference type="PROSITE" id="PS51007"/>
    </source>
</evidence>
<dbReference type="EMBL" id="JAOVZR010000003">
    <property type="protein sequence ID" value="MCY0150843.1"/>
    <property type="molecule type" value="Genomic_DNA"/>
</dbReference>
<keyword evidence="2 4" id="KW-0479">Metal-binding</keyword>
<dbReference type="InterPro" id="IPR036909">
    <property type="entry name" value="Cyt_c-like_dom_sf"/>
</dbReference>
<feature type="domain" description="Cytochrome c" evidence="5">
    <location>
        <begin position="64"/>
        <end position="150"/>
    </location>
</feature>
<evidence type="ECO:0000313" key="7">
    <source>
        <dbReference type="Proteomes" id="UP001073227"/>
    </source>
</evidence>
<sequence length="180" mass="19609">MRHETLDASRLFRLKLNQNGGNPMKPATLLMITATVLAGMSPANAQQTERDMSMMSGGLLLPRMDAIAGRKLFASKGCVVCHSVNGVGGEDAAALDAEFMELPMNPFDFVARMWLGAPAMIEAQQNELGEQIVFTGEELANIIAFVHDSEEQRLFSKDDVPKQIAEMMEHMGAEGDAHSK</sequence>
<dbReference type="SUPFAM" id="SSF46626">
    <property type="entry name" value="Cytochrome c"/>
    <property type="match status" value="1"/>
</dbReference>
<evidence type="ECO:0000256" key="4">
    <source>
        <dbReference type="PROSITE-ProRule" id="PRU00433"/>
    </source>
</evidence>
<protein>
    <submittedName>
        <fullName evidence="6">Cytochrome c</fullName>
    </submittedName>
</protein>
<accession>A0ABT3ZGT3</accession>
<keyword evidence="7" id="KW-1185">Reference proteome</keyword>
<keyword evidence="1 4" id="KW-0349">Heme</keyword>
<dbReference type="PROSITE" id="PS51007">
    <property type="entry name" value="CYTC"/>
    <property type="match status" value="1"/>
</dbReference>
<dbReference type="Proteomes" id="UP001073227">
    <property type="component" value="Unassembled WGS sequence"/>
</dbReference>
<proteinExistence type="predicted"/>
<comment type="caution">
    <text evidence="6">The sequence shown here is derived from an EMBL/GenBank/DDBJ whole genome shotgun (WGS) entry which is preliminary data.</text>
</comment>
<evidence type="ECO:0000256" key="1">
    <source>
        <dbReference type="ARBA" id="ARBA00022617"/>
    </source>
</evidence>
<dbReference type="RefSeq" id="WP_267656579.1">
    <property type="nucleotide sequence ID" value="NZ_JAOVZR010000003.1"/>
</dbReference>